<dbReference type="InterPro" id="IPR025661">
    <property type="entry name" value="Pept_asp_AS"/>
</dbReference>
<dbReference type="InterPro" id="IPR013128">
    <property type="entry name" value="Peptidase_C1A"/>
</dbReference>
<dbReference type="EMBL" id="UIVS01000003">
    <property type="protein sequence ID" value="SVP92625.1"/>
    <property type="molecule type" value="Genomic_DNA"/>
</dbReference>
<feature type="domain" description="Peptidase C1A papain C-terminal" evidence="6">
    <location>
        <begin position="236"/>
        <end position="446"/>
    </location>
</feature>
<dbReference type="SMART" id="SM00645">
    <property type="entry name" value="Pept_C1"/>
    <property type="match status" value="1"/>
</dbReference>
<dbReference type="PROSITE" id="PS00639">
    <property type="entry name" value="THIOL_PROTEASE_HIS"/>
    <property type="match status" value="1"/>
</dbReference>
<dbReference type="AlphaFoldDB" id="A0A3B0N6I5"/>
<organism evidence="9">
    <name type="scientific">Theileria annulata</name>
    <dbReference type="NCBI Taxonomy" id="5874"/>
    <lineage>
        <taxon>Eukaryota</taxon>
        <taxon>Sar</taxon>
        <taxon>Alveolata</taxon>
        <taxon>Apicomplexa</taxon>
        <taxon>Aconoidasida</taxon>
        <taxon>Piroplasmida</taxon>
        <taxon>Theileriidae</taxon>
        <taxon>Theileria</taxon>
    </lineage>
</organism>
<evidence type="ECO:0000256" key="1">
    <source>
        <dbReference type="ARBA" id="ARBA00008455"/>
    </source>
</evidence>
<evidence type="ECO:0000256" key="2">
    <source>
        <dbReference type="ARBA" id="ARBA00023145"/>
    </source>
</evidence>
<dbReference type="CDD" id="cd02248">
    <property type="entry name" value="Peptidase_C1A"/>
    <property type="match status" value="1"/>
</dbReference>
<dbReference type="VEuPathDB" id="PiroplasmaDB:TA03735"/>
<keyword evidence="5" id="KW-0812">Transmembrane</keyword>
<keyword evidence="2" id="KW-0865">Zymogen</keyword>
<dbReference type="GO" id="GO:0006508">
    <property type="term" value="P:proteolysis"/>
    <property type="evidence" value="ECO:0007669"/>
    <property type="project" value="UniProtKB-KW"/>
</dbReference>
<keyword evidence="9" id="KW-0645">Protease</keyword>
<comment type="similarity">
    <text evidence="1">Belongs to the peptidase C1 family.</text>
</comment>
<gene>
    <name evidence="9" type="ORF">TAT_000242200</name>
    <name evidence="8" type="ORF">TAV_000242300</name>
</gene>
<dbReference type="PANTHER" id="PTHR12411">
    <property type="entry name" value="CYSTEINE PROTEASE FAMILY C1-RELATED"/>
    <property type="match status" value="1"/>
</dbReference>
<evidence type="ECO:0000313" key="9">
    <source>
        <dbReference type="EMBL" id="SVP93429.1"/>
    </source>
</evidence>
<keyword evidence="5" id="KW-0472">Membrane</keyword>
<keyword evidence="5" id="KW-1133">Transmembrane helix</keyword>
<dbReference type="GO" id="GO:0008234">
    <property type="term" value="F:cysteine-type peptidase activity"/>
    <property type="evidence" value="ECO:0007669"/>
    <property type="project" value="InterPro"/>
</dbReference>
<dbReference type="EMBL" id="UIVT01000003">
    <property type="protein sequence ID" value="SVP93429.1"/>
    <property type="molecule type" value="Genomic_DNA"/>
</dbReference>
<dbReference type="InterPro" id="IPR038765">
    <property type="entry name" value="Papain-like_cys_pep_sf"/>
</dbReference>
<evidence type="ECO:0000259" key="6">
    <source>
        <dbReference type="SMART" id="SM00645"/>
    </source>
</evidence>
<keyword evidence="4" id="KW-0325">Glycoprotein</keyword>
<evidence type="ECO:0000256" key="5">
    <source>
        <dbReference type="SAM" id="Phobius"/>
    </source>
</evidence>
<evidence type="ECO:0000256" key="3">
    <source>
        <dbReference type="ARBA" id="ARBA00023157"/>
    </source>
</evidence>
<dbReference type="InterPro" id="IPR013201">
    <property type="entry name" value="Prot_inhib_I29"/>
</dbReference>
<keyword evidence="9" id="KW-0378">Hydrolase</keyword>
<dbReference type="Pfam" id="PF08246">
    <property type="entry name" value="Inhibitor_I29"/>
    <property type="match status" value="1"/>
</dbReference>
<keyword evidence="3" id="KW-1015">Disulfide bond</keyword>
<proteinExistence type="inferred from homology"/>
<feature type="domain" description="Cathepsin propeptide inhibitor" evidence="7">
    <location>
        <begin position="126"/>
        <end position="180"/>
    </location>
</feature>
<dbReference type="SUPFAM" id="SSF54001">
    <property type="entry name" value="Cysteine proteinases"/>
    <property type="match status" value="1"/>
</dbReference>
<dbReference type="SMART" id="SM00848">
    <property type="entry name" value="Inhibitor_I29"/>
    <property type="match status" value="1"/>
</dbReference>
<name>A0A3B0N6I5_THEAN</name>
<dbReference type="Gene3D" id="3.90.70.10">
    <property type="entry name" value="Cysteine proteinases"/>
    <property type="match status" value="1"/>
</dbReference>
<accession>A0A3B0N6I5</accession>
<dbReference type="InterPro" id="IPR000668">
    <property type="entry name" value="Peptidase_C1A_C"/>
</dbReference>
<reference evidence="9" key="1">
    <citation type="submission" date="2018-07" db="EMBL/GenBank/DDBJ databases">
        <authorList>
            <person name="Quirk P.G."/>
            <person name="Krulwich T.A."/>
        </authorList>
    </citation>
    <scope>NUCLEOTIDE SEQUENCE</scope>
    <source>
        <strain evidence="9">Anand</strain>
    </source>
</reference>
<evidence type="ECO:0000259" key="7">
    <source>
        <dbReference type="SMART" id="SM00848"/>
    </source>
</evidence>
<evidence type="ECO:0000256" key="4">
    <source>
        <dbReference type="ARBA" id="ARBA00023180"/>
    </source>
</evidence>
<dbReference type="PRINTS" id="PR00705">
    <property type="entry name" value="PAPAIN"/>
</dbReference>
<evidence type="ECO:0000313" key="8">
    <source>
        <dbReference type="EMBL" id="SVP92625.1"/>
    </source>
</evidence>
<dbReference type="InterPro" id="IPR039417">
    <property type="entry name" value="Peptidase_C1A_papain-like"/>
</dbReference>
<feature type="transmembrane region" description="Helical" evidence="5">
    <location>
        <begin position="45"/>
        <end position="67"/>
    </location>
</feature>
<dbReference type="Pfam" id="PF00112">
    <property type="entry name" value="Peptidase_C1"/>
    <property type="match status" value="1"/>
</dbReference>
<dbReference type="PROSITE" id="PS00640">
    <property type="entry name" value="THIOL_PROTEASE_ASN"/>
    <property type="match status" value="1"/>
</dbReference>
<dbReference type="InterPro" id="IPR025660">
    <property type="entry name" value="Pept_his_AS"/>
</dbReference>
<protein>
    <submittedName>
        <fullName evidence="9">Cysteine protease, tacP, putative</fullName>
    </submittedName>
</protein>
<sequence length="461" mass="53220">MADSISSIHDFESSGLDKGIKLGRELTGDVDSFPSGPRKIKFRNVLVSFLIFLFLSISASIIIYTFVSESLSVTNFSNKLLEHMDKSYPRMGKELKESYRNELIRLYKNRIISNDYALECETLVEFDTFMTEFKKRYDHAERARRHLIFRQRYFEVKRQKGEKGYRLGINKFSDLTVEERRSLLLNYQPIKVSMDLNDKNERNQFVERHMSDPMYLVKLKRAKNLDNSIYDSSKITPEDLDWRRPDVVTKVKDQGLDCSSCWAFASVAAVESIFQLLQDVDLDLSEQHLINCETRCSGCSGGYADLALDYVKNKGLPKSSVVPYHSKEETCIEYDRGVYYIDLFLVNKGIDVFNQSLILSPVLVTIGVSDSFFDYKSGIYDGDCSVNLNHAVLLVGEGYDPKTKKRYWIIKNSWGRDWGEDGFMRLERTMVDNDKCGILTVGLTPLFHHYLTSEYAGRYVI</sequence>